<evidence type="ECO:0000313" key="4">
    <source>
        <dbReference type="Proteomes" id="UP000677054"/>
    </source>
</evidence>
<dbReference type="EMBL" id="CAJPEV010001589">
    <property type="protein sequence ID" value="CAG0893405.1"/>
    <property type="molecule type" value="Genomic_DNA"/>
</dbReference>
<dbReference type="SUPFAM" id="SSF47986">
    <property type="entry name" value="DEATH domain"/>
    <property type="match status" value="1"/>
</dbReference>
<dbReference type="InterPro" id="IPR001315">
    <property type="entry name" value="CARD"/>
</dbReference>
<protein>
    <recommendedName>
        <fullName evidence="2">CARD domain-containing protein</fullName>
    </recommendedName>
</protein>
<evidence type="ECO:0000313" key="3">
    <source>
        <dbReference type="EMBL" id="CAD7247799.1"/>
    </source>
</evidence>
<proteinExistence type="predicted"/>
<evidence type="ECO:0000259" key="2">
    <source>
        <dbReference type="PROSITE" id="PS50209"/>
    </source>
</evidence>
<dbReference type="EMBL" id="LR901106">
    <property type="protein sequence ID" value="CAD7247799.1"/>
    <property type="molecule type" value="Genomic_DNA"/>
</dbReference>
<sequence length="284" mass="31379">MGEKSVNACVALILARYLNALQFIKIDEVLLDLFLKKIVTYTEYLEVINRKSEEKFLFLLKCLPQSGDGAFSIFVEVLRNKNHIDLANNLERELKQALKEDEDAKATPASDSHQLPTPTSVSKKRLGEQNADGTPPSEKRTCLQADVAFQGIQEPHVVCVESVSLSAATACDGQVHTRAESNCQCGNHFEEVASPTECQRIDGFDIRENLKTVPVVSDRENILLIQTGPIEIRAFCSEKGKAALIRDGAPNHTAGFRSLPSKRLGLGLEEVPKELSMPPLPKRQ</sequence>
<dbReference type="PROSITE" id="PS50209">
    <property type="entry name" value="CARD"/>
    <property type="match status" value="1"/>
</dbReference>
<gene>
    <name evidence="3" type="ORF">DSTB1V02_LOCUS7624</name>
</gene>
<accession>A0A7R9A645</accession>
<dbReference type="AlphaFoldDB" id="A0A7R9A645"/>
<keyword evidence="4" id="KW-1185">Reference proteome</keyword>
<dbReference type="Proteomes" id="UP000677054">
    <property type="component" value="Unassembled WGS sequence"/>
</dbReference>
<reference evidence="3" key="1">
    <citation type="submission" date="2020-11" db="EMBL/GenBank/DDBJ databases">
        <authorList>
            <person name="Tran Van P."/>
        </authorList>
    </citation>
    <scope>NUCLEOTIDE SEQUENCE</scope>
</reference>
<organism evidence="3">
    <name type="scientific">Darwinula stevensoni</name>
    <dbReference type="NCBI Taxonomy" id="69355"/>
    <lineage>
        <taxon>Eukaryota</taxon>
        <taxon>Metazoa</taxon>
        <taxon>Ecdysozoa</taxon>
        <taxon>Arthropoda</taxon>
        <taxon>Crustacea</taxon>
        <taxon>Oligostraca</taxon>
        <taxon>Ostracoda</taxon>
        <taxon>Podocopa</taxon>
        <taxon>Podocopida</taxon>
        <taxon>Darwinulocopina</taxon>
        <taxon>Darwinuloidea</taxon>
        <taxon>Darwinulidae</taxon>
        <taxon>Darwinula</taxon>
    </lineage>
</organism>
<dbReference type="InterPro" id="IPR011029">
    <property type="entry name" value="DEATH-like_dom_sf"/>
</dbReference>
<dbReference type="Gene3D" id="1.10.533.10">
    <property type="entry name" value="Death Domain, Fas"/>
    <property type="match status" value="1"/>
</dbReference>
<dbReference type="GO" id="GO:0042981">
    <property type="term" value="P:regulation of apoptotic process"/>
    <property type="evidence" value="ECO:0007669"/>
    <property type="project" value="InterPro"/>
</dbReference>
<feature type="domain" description="CARD" evidence="2">
    <location>
        <begin position="14"/>
        <end position="93"/>
    </location>
</feature>
<evidence type="ECO:0000256" key="1">
    <source>
        <dbReference type="SAM" id="MobiDB-lite"/>
    </source>
</evidence>
<dbReference type="CDD" id="cd01671">
    <property type="entry name" value="CARD"/>
    <property type="match status" value="1"/>
</dbReference>
<feature type="compositionally biased region" description="Polar residues" evidence="1">
    <location>
        <begin position="109"/>
        <end position="121"/>
    </location>
</feature>
<name>A0A7R9A645_9CRUS</name>
<feature type="region of interest" description="Disordered" evidence="1">
    <location>
        <begin position="100"/>
        <end position="139"/>
    </location>
</feature>